<reference evidence="1 2" key="1">
    <citation type="journal article" date="2015" name="Genome Biol. Evol.">
        <title>The genome of winter moth (Operophtera brumata) provides a genomic perspective on sexual dimorphism and phenology.</title>
        <authorList>
            <person name="Derks M.F."/>
            <person name="Smit S."/>
            <person name="Salis L."/>
            <person name="Schijlen E."/>
            <person name="Bossers A."/>
            <person name="Mateman C."/>
            <person name="Pijl A.S."/>
            <person name="de Ridder D."/>
            <person name="Groenen M.A."/>
            <person name="Visser M.E."/>
            <person name="Megens H.J."/>
        </authorList>
    </citation>
    <scope>NUCLEOTIDE SEQUENCE [LARGE SCALE GENOMIC DNA]</scope>
    <source>
        <strain evidence="1">WM2013NL</strain>
        <tissue evidence="1">Head and thorax</tissue>
    </source>
</reference>
<evidence type="ECO:0000313" key="2">
    <source>
        <dbReference type="Proteomes" id="UP000037510"/>
    </source>
</evidence>
<protein>
    <submittedName>
        <fullName evidence="1">Uncharacterized protein</fullName>
    </submittedName>
</protein>
<proteinExistence type="predicted"/>
<dbReference type="Proteomes" id="UP000037510">
    <property type="component" value="Unassembled WGS sequence"/>
</dbReference>
<organism evidence="1 2">
    <name type="scientific">Operophtera brumata</name>
    <name type="common">Winter moth</name>
    <name type="synonym">Phalaena brumata</name>
    <dbReference type="NCBI Taxonomy" id="104452"/>
    <lineage>
        <taxon>Eukaryota</taxon>
        <taxon>Metazoa</taxon>
        <taxon>Ecdysozoa</taxon>
        <taxon>Arthropoda</taxon>
        <taxon>Hexapoda</taxon>
        <taxon>Insecta</taxon>
        <taxon>Pterygota</taxon>
        <taxon>Neoptera</taxon>
        <taxon>Endopterygota</taxon>
        <taxon>Lepidoptera</taxon>
        <taxon>Glossata</taxon>
        <taxon>Ditrysia</taxon>
        <taxon>Geometroidea</taxon>
        <taxon>Geometridae</taxon>
        <taxon>Larentiinae</taxon>
        <taxon>Operophtera</taxon>
    </lineage>
</organism>
<dbReference type="AlphaFoldDB" id="A0A0L7L1K5"/>
<accession>A0A0L7L1K5</accession>
<name>A0A0L7L1K5_OPEBR</name>
<gene>
    <name evidence="1" type="ORF">OBRU01_17038</name>
</gene>
<dbReference type="EMBL" id="JTDY01003577">
    <property type="protein sequence ID" value="KOB69315.1"/>
    <property type="molecule type" value="Genomic_DNA"/>
</dbReference>
<evidence type="ECO:0000313" key="1">
    <source>
        <dbReference type="EMBL" id="KOB69315.1"/>
    </source>
</evidence>
<keyword evidence="2" id="KW-1185">Reference proteome</keyword>
<comment type="caution">
    <text evidence="1">The sequence shown here is derived from an EMBL/GenBank/DDBJ whole genome shotgun (WGS) entry which is preliminary data.</text>
</comment>
<sequence length="88" mass="10277">MISSWNGVYMGSDTGIITYNALLNKETKKKRPLTLLRLLNIICDMEEHNKVSSPRVKEYIEKDDFILNCQLELLHNEISIGHFLEKLR</sequence>